<evidence type="ECO:0000313" key="13">
    <source>
        <dbReference type="Proteomes" id="UP000799778"/>
    </source>
</evidence>
<evidence type="ECO:0000256" key="2">
    <source>
        <dbReference type="ARBA" id="ARBA00022484"/>
    </source>
</evidence>
<evidence type="ECO:0000256" key="6">
    <source>
        <dbReference type="ARBA" id="ARBA00023158"/>
    </source>
</evidence>
<dbReference type="GO" id="GO:0031380">
    <property type="term" value="C:nuclear RNA-directed RNA polymerase complex"/>
    <property type="evidence" value="ECO:0007669"/>
    <property type="project" value="TreeGrafter"/>
</dbReference>
<feature type="domain" description="RDRP C-terminal head" evidence="11">
    <location>
        <begin position="1011"/>
        <end position="1150"/>
    </location>
</feature>
<evidence type="ECO:0000256" key="9">
    <source>
        <dbReference type="SAM" id="MobiDB-lite"/>
    </source>
</evidence>
<reference evidence="12" key="1">
    <citation type="journal article" date="2020" name="Stud. Mycol.">
        <title>101 Dothideomycetes genomes: a test case for predicting lifestyles and emergence of pathogens.</title>
        <authorList>
            <person name="Haridas S."/>
            <person name="Albert R."/>
            <person name="Binder M."/>
            <person name="Bloem J."/>
            <person name="Labutti K."/>
            <person name="Salamov A."/>
            <person name="Andreopoulos B."/>
            <person name="Baker S."/>
            <person name="Barry K."/>
            <person name="Bills G."/>
            <person name="Bluhm B."/>
            <person name="Cannon C."/>
            <person name="Castanera R."/>
            <person name="Culley D."/>
            <person name="Daum C."/>
            <person name="Ezra D."/>
            <person name="Gonzalez J."/>
            <person name="Henrissat B."/>
            <person name="Kuo A."/>
            <person name="Liang C."/>
            <person name="Lipzen A."/>
            <person name="Lutzoni F."/>
            <person name="Magnuson J."/>
            <person name="Mondo S."/>
            <person name="Nolan M."/>
            <person name="Ohm R."/>
            <person name="Pangilinan J."/>
            <person name="Park H.-J."/>
            <person name="Ramirez L."/>
            <person name="Alfaro M."/>
            <person name="Sun H."/>
            <person name="Tritt A."/>
            <person name="Yoshinaga Y."/>
            <person name="Zwiers L.-H."/>
            <person name="Turgeon B."/>
            <person name="Goodwin S."/>
            <person name="Spatafora J."/>
            <person name="Crous P."/>
            <person name="Grigoriev I."/>
        </authorList>
    </citation>
    <scope>NUCLEOTIDE SEQUENCE</scope>
    <source>
        <strain evidence="12">CBS 175.79</strain>
    </source>
</reference>
<gene>
    <name evidence="12" type="ORF">BU24DRAFT_334856</name>
</gene>
<dbReference type="GO" id="GO:0030422">
    <property type="term" value="P:siRNA processing"/>
    <property type="evidence" value="ECO:0007669"/>
    <property type="project" value="TreeGrafter"/>
</dbReference>
<comment type="catalytic activity">
    <reaction evidence="7 8">
        <text>RNA(n) + a ribonucleoside 5'-triphosphate = RNA(n+1) + diphosphate</text>
        <dbReference type="Rhea" id="RHEA:21248"/>
        <dbReference type="Rhea" id="RHEA-COMP:14527"/>
        <dbReference type="Rhea" id="RHEA-COMP:17342"/>
        <dbReference type="ChEBI" id="CHEBI:33019"/>
        <dbReference type="ChEBI" id="CHEBI:61557"/>
        <dbReference type="ChEBI" id="CHEBI:140395"/>
        <dbReference type="EC" id="2.7.7.48"/>
    </reaction>
</comment>
<evidence type="ECO:0000259" key="10">
    <source>
        <dbReference type="Pfam" id="PF05183"/>
    </source>
</evidence>
<proteinExistence type="inferred from homology"/>
<evidence type="ECO:0000256" key="3">
    <source>
        <dbReference type="ARBA" id="ARBA00022679"/>
    </source>
</evidence>
<keyword evidence="6" id="KW-0943">RNA-mediated gene silencing</keyword>
<dbReference type="PANTHER" id="PTHR23079:SF55">
    <property type="entry name" value="RNA-DIRECTED RNA POLYMERASE"/>
    <property type="match status" value="1"/>
</dbReference>
<evidence type="ECO:0000313" key="12">
    <source>
        <dbReference type="EMBL" id="KAF2021896.1"/>
    </source>
</evidence>
<dbReference type="Pfam" id="PF05183">
    <property type="entry name" value="RdRP"/>
    <property type="match status" value="1"/>
</dbReference>
<feature type="non-terminal residue" evidence="12">
    <location>
        <position position="1"/>
    </location>
</feature>
<feature type="region of interest" description="Disordered" evidence="9">
    <location>
        <begin position="1112"/>
        <end position="1133"/>
    </location>
</feature>
<dbReference type="OrthoDB" id="6513042at2759"/>
<evidence type="ECO:0000256" key="1">
    <source>
        <dbReference type="ARBA" id="ARBA00005762"/>
    </source>
</evidence>
<dbReference type="InterPro" id="IPR057596">
    <property type="entry name" value="RDRP_core"/>
</dbReference>
<organism evidence="12 13">
    <name type="scientific">Aaosphaeria arxii CBS 175.79</name>
    <dbReference type="NCBI Taxonomy" id="1450172"/>
    <lineage>
        <taxon>Eukaryota</taxon>
        <taxon>Fungi</taxon>
        <taxon>Dikarya</taxon>
        <taxon>Ascomycota</taxon>
        <taxon>Pezizomycotina</taxon>
        <taxon>Dothideomycetes</taxon>
        <taxon>Pleosporomycetidae</taxon>
        <taxon>Pleosporales</taxon>
        <taxon>Pleosporales incertae sedis</taxon>
        <taxon>Aaosphaeria</taxon>
    </lineage>
</organism>
<dbReference type="GeneID" id="54280459"/>
<dbReference type="GO" id="GO:0003968">
    <property type="term" value="F:RNA-directed RNA polymerase activity"/>
    <property type="evidence" value="ECO:0007669"/>
    <property type="project" value="UniProtKB-KW"/>
</dbReference>
<dbReference type="Proteomes" id="UP000799778">
    <property type="component" value="Unassembled WGS sequence"/>
</dbReference>
<evidence type="ECO:0000256" key="8">
    <source>
        <dbReference type="RuleBase" id="RU363098"/>
    </source>
</evidence>
<name>A0A6A5Y9F7_9PLEO</name>
<keyword evidence="4 8" id="KW-0548">Nucleotidyltransferase</keyword>
<dbReference type="EMBL" id="ML978066">
    <property type="protein sequence ID" value="KAF2021896.1"/>
    <property type="molecule type" value="Genomic_DNA"/>
</dbReference>
<evidence type="ECO:0000256" key="7">
    <source>
        <dbReference type="ARBA" id="ARBA00048744"/>
    </source>
</evidence>
<sequence>EQIKIKVQGIPQGYWTEDVYNALIRYGDISRIEMDGPTTAFVLFQYPPPDFSRRITSKSLSIGHKTVRVEIKPHNVRMVPSPVHPEKAHRELIRLQSKMIDFGPRIGESSMMVMERITTHGQVSVTLDLYRKEIQIKFPLRTQDDIRWHFFKMPFAQLEKIHTHKSMNSSDATFSLIIPFDKPPQFYRQATEAELPRTFSKERFWNVWSSWYRQTDAVPDQVKAQIMKEPLRHYSDFAIIDLGKWTTYRIPLPSAVLQSSVWSNFCGALADYGIPVIEVPGYTFQQRSPAQIWGLLPDEAATRAPERIATSASAFDELSSINHNLKFEVRYQLEVCLTHGYLKENNVTTQFMEQLVSMKPRDATLLLEKIADRQIIHYNPSDIFKIPIRASMARKVPSYCVLARSVTITPTTMHVNTPAVETSNRVLRKHAADADRFIRVKFTDEKTEGRLFGKHDGTFDALFERVTRAMEHGIIVAGRHYEFLAYGNSQFRENGAYFYAPTPSASAASIRKSMGYFDEIKSVAKYGARQGQCFSTTRYIHTIQGINVVEIDDVERNGYTFTDGVGKLSPFVAKMAAQELGIPKAFEDPPSLYQFRLAGCKGVLAIDPEISGSAIHIRPSQYKFKAENKGFEVIRTSAFATACFNRQLIVILSTLGVPNHAFIRKQQSMMDDLQKATTDKAVAIDRLQRNIDFNQTTLTIAAMILDGFMKDPFVMSLLHLWRAYNIKFLKEKARIVVDEGAFVLGCVDETATLKGHFNADQCRPDATRSEKMDTLPEIFLQISDPTRPHQYKIVQGECILARNPSLHPGDVRIVRAVDKPALHHLRDVVVLPQTGDRDIAGMCSGGDLDGDDYIVMWDPKFLPTTINEEPMDFTPERPLDKDTPVTTRDLTDFFVTYMKNDSLARIATSHLAQADYNAEGVRDEKCIQLAKLHSQAVDYPKSGIPAIMNLELRPKRWPHFMDNGRSARPYYHSRNILGILYDQVTLVDFKPQYDNPFDERILKAFPSLDEKILREAREVKTEYDFSLRKLMAKHDIQTEFEAWSVFVLSHNQEARDYTFAEEFGRSVSTLKNEYRELCREKAGSKDAVTGQSNMARFVAAMYTVTAREMEEARKEGDESGMVGGRQESKDPSHMPLMSFPWLFPGHLGKIASGRDNDHSVPAIHVAPTKTKARRDIDDTLSETSATVETKEGIVKMGDDLKL</sequence>
<dbReference type="GO" id="GO:0003723">
    <property type="term" value="F:RNA binding"/>
    <property type="evidence" value="ECO:0007669"/>
    <property type="project" value="UniProtKB-KW"/>
</dbReference>
<evidence type="ECO:0000256" key="5">
    <source>
        <dbReference type="ARBA" id="ARBA00022884"/>
    </source>
</evidence>
<keyword evidence="5 8" id="KW-0694">RNA-binding</keyword>
<evidence type="ECO:0000256" key="4">
    <source>
        <dbReference type="ARBA" id="ARBA00022695"/>
    </source>
</evidence>
<dbReference type="InterPro" id="IPR058752">
    <property type="entry name" value="RDRP_C_head"/>
</dbReference>
<dbReference type="InterPro" id="IPR007855">
    <property type="entry name" value="RDRP"/>
</dbReference>
<keyword evidence="13" id="KW-1185">Reference proteome</keyword>
<feature type="domain" description="RDRP core" evidence="10">
    <location>
        <begin position="408"/>
        <end position="984"/>
    </location>
</feature>
<comment type="similarity">
    <text evidence="1 8">Belongs to the RdRP family.</text>
</comment>
<feature type="non-terminal residue" evidence="12">
    <location>
        <position position="1202"/>
    </location>
</feature>
<dbReference type="AlphaFoldDB" id="A0A6A5Y9F7"/>
<keyword evidence="3 8" id="KW-0808">Transferase</keyword>
<dbReference type="RefSeq" id="XP_033390235.1">
    <property type="nucleotide sequence ID" value="XM_033523062.1"/>
</dbReference>
<protein>
    <recommendedName>
        <fullName evidence="8">RNA-dependent RNA polymerase</fullName>
        <ecNumber evidence="8">2.7.7.48</ecNumber>
    </recommendedName>
</protein>
<keyword evidence="2 8" id="KW-0696">RNA-directed RNA polymerase</keyword>
<accession>A0A6A5Y9F7</accession>
<dbReference type="EC" id="2.7.7.48" evidence="8"/>
<dbReference type="Pfam" id="PF26253">
    <property type="entry name" value="RdRP_head"/>
    <property type="match status" value="1"/>
</dbReference>
<evidence type="ECO:0000259" key="11">
    <source>
        <dbReference type="Pfam" id="PF26253"/>
    </source>
</evidence>
<dbReference type="PANTHER" id="PTHR23079">
    <property type="entry name" value="RNA-DEPENDENT RNA POLYMERASE"/>
    <property type="match status" value="1"/>
</dbReference>